<dbReference type="PANTHER" id="PTHR43210">
    <property type="entry name" value="DETHIOBIOTIN SYNTHETASE"/>
    <property type="match status" value="1"/>
</dbReference>
<comment type="caution">
    <text evidence="9">The sequence shown here is derived from an EMBL/GenBank/DDBJ whole genome shotgun (WGS) entry which is preliminary data.</text>
</comment>
<dbReference type="CDD" id="cd03109">
    <property type="entry name" value="DTBS"/>
    <property type="match status" value="1"/>
</dbReference>
<feature type="binding site" evidence="8">
    <location>
        <begin position="183"/>
        <end position="184"/>
    </location>
    <ligand>
        <name>ATP</name>
        <dbReference type="ChEBI" id="CHEBI:30616"/>
    </ligand>
</feature>
<evidence type="ECO:0000256" key="8">
    <source>
        <dbReference type="HAMAP-Rule" id="MF_00336"/>
    </source>
</evidence>
<dbReference type="SUPFAM" id="SSF52540">
    <property type="entry name" value="P-loop containing nucleoside triphosphate hydrolases"/>
    <property type="match status" value="1"/>
</dbReference>
<dbReference type="FunFam" id="3.40.50.300:FF:000292">
    <property type="entry name" value="ATP-dependent dethiobiotin synthetase BioD"/>
    <property type="match status" value="1"/>
</dbReference>
<evidence type="ECO:0000256" key="1">
    <source>
        <dbReference type="ARBA" id="ARBA00022490"/>
    </source>
</evidence>
<organism evidence="9 10">
    <name type="scientific">Pseudidiomarina salinarum</name>
    <dbReference type="NCBI Taxonomy" id="435908"/>
    <lineage>
        <taxon>Bacteria</taxon>
        <taxon>Pseudomonadati</taxon>
        <taxon>Pseudomonadota</taxon>
        <taxon>Gammaproteobacteria</taxon>
        <taxon>Alteromonadales</taxon>
        <taxon>Idiomarinaceae</taxon>
        <taxon>Pseudidiomarina</taxon>
    </lineage>
</organism>
<gene>
    <name evidence="8" type="primary">bioD</name>
    <name evidence="9" type="ORF">IDSA_03705</name>
</gene>
<evidence type="ECO:0000256" key="6">
    <source>
        <dbReference type="ARBA" id="ARBA00022840"/>
    </source>
</evidence>
<dbReference type="eggNOG" id="COG0132">
    <property type="taxonomic scope" value="Bacteria"/>
</dbReference>
<dbReference type="AlphaFoldDB" id="A0A094IXE7"/>
<proteinExistence type="inferred from homology"/>
<keyword evidence="5 8" id="KW-0093">Biotin biosynthesis</keyword>
<dbReference type="PIRSF" id="PIRSF006755">
    <property type="entry name" value="DTB_synth"/>
    <property type="match status" value="1"/>
</dbReference>
<dbReference type="RefSeq" id="WP_034774301.1">
    <property type="nucleotide sequence ID" value="NZ_JPER01000001.1"/>
</dbReference>
<dbReference type="EMBL" id="JPER01000001">
    <property type="protein sequence ID" value="KFZ31802.1"/>
    <property type="molecule type" value="Genomic_DNA"/>
</dbReference>
<feature type="binding site" evidence="8">
    <location>
        <position position="55"/>
    </location>
    <ligand>
        <name>ATP</name>
        <dbReference type="ChEBI" id="CHEBI:30616"/>
    </ligand>
</feature>
<dbReference type="GO" id="GO:0005524">
    <property type="term" value="F:ATP binding"/>
    <property type="evidence" value="ECO:0007669"/>
    <property type="project" value="UniProtKB-UniRule"/>
</dbReference>
<dbReference type="STRING" id="435908.IDSA_03705"/>
<dbReference type="Gene3D" id="3.40.50.300">
    <property type="entry name" value="P-loop containing nucleotide triphosphate hydrolases"/>
    <property type="match status" value="1"/>
</dbReference>
<feature type="binding site" evidence="8">
    <location>
        <position position="123"/>
    </location>
    <ligand>
        <name>Mg(2+)</name>
        <dbReference type="ChEBI" id="CHEBI:18420"/>
    </ligand>
</feature>
<accession>A0A094IXE7</accession>
<dbReference type="InterPro" id="IPR004472">
    <property type="entry name" value="DTB_synth_BioD"/>
</dbReference>
<sequence length="238" mass="25916">MSNCYFITGTDTDAGKTVATVALLQRLQAEQNYCLAMKPVAAGATDAGTGLRNADAMHLLGHLLPRASDNWLPEYHEVNPICYSEPVAPHLAAARQRQALTVSELLSHTRKLLDQQPDCLVIEGAGGWLLPLNNSETLADYVQQLGAAVVLVVGLKLGCLNHALLTVADIQRRGIRLAGWIANQPLALPMTLQQENISYLHQAIPAPCLGILPFMEDWEQQQPGNYLSNSEKIFGSDR</sequence>
<comment type="catalytic activity">
    <reaction evidence="8">
        <text>(7R,8S)-7,8-diammoniononanoate + CO2 + ATP = (4R,5S)-dethiobiotin + ADP + phosphate + 3 H(+)</text>
        <dbReference type="Rhea" id="RHEA:15805"/>
        <dbReference type="ChEBI" id="CHEBI:15378"/>
        <dbReference type="ChEBI" id="CHEBI:16526"/>
        <dbReference type="ChEBI" id="CHEBI:30616"/>
        <dbReference type="ChEBI" id="CHEBI:43474"/>
        <dbReference type="ChEBI" id="CHEBI:149469"/>
        <dbReference type="ChEBI" id="CHEBI:149473"/>
        <dbReference type="ChEBI" id="CHEBI:456216"/>
        <dbReference type="EC" id="6.3.3.3"/>
    </reaction>
</comment>
<dbReference type="Pfam" id="PF13500">
    <property type="entry name" value="AAA_26"/>
    <property type="match status" value="1"/>
</dbReference>
<comment type="pathway">
    <text evidence="8">Cofactor biosynthesis; biotin biosynthesis; biotin from 7,8-diaminononanoate: step 1/2.</text>
</comment>
<reference evidence="9 10" key="1">
    <citation type="submission" date="2014-06" db="EMBL/GenBank/DDBJ databases">
        <title>The draft genome sequence of Idiomarina salinarum ISL-52.</title>
        <authorList>
            <person name="Du J."/>
            <person name="Shao Z."/>
        </authorList>
    </citation>
    <scope>NUCLEOTIDE SEQUENCE [LARGE SCALE GENOMIC DNA]</scope>
    <source>
        <strain evidence="9 10">ISL-52</strain>
    </source>
</reference>
<evidence type="ECO:0000256" key="2">
    <source>
        <dbReference type="ARBA" id="ARBA00022598"/>
    </source>
</evidence>
<dbReference type="EC" id="6.3.3.3" evidence="8"/>
<dbReference type="InterPro" id="IPR027417">
    <property type="entry name" value="P-loop_NTPase"/>
</dbReference>
<keyword evidence="3 8" id="KW-0479">Metal-binding</keyword>
<feature type="binding site" evidence="8">
    <location>
        <begin position="123"/>
        <end position="126"/>
    </location>
    <ligand>
        <name>ATP</name>
        <dbReference type="ChEBI" id="CHEBI:30616"/>
    </ligand>
</feature>
<evidence type="ECO:0000256" key="3">
    <source>
        <dbReference type="ARBA" id="ARBA00022723"/>
    </source>
</evidence>
<evidence type="ECO:0000256" key="4">
    <source>
        <dbReference type="ARBA" id="ARBA00022741"/>
    </source>
</evidence>
<feature type="binding site" evidence="8">
    <location>
        <position position="17"/>
    </location>
    <ligand>
        <name>Mg(2+)</name>
        <dbReference type="ChEBI" id="CHEBI:18420"/>
    </ligand>
</feature>
<dbReference type="HAMAP" id="MF_00336">
    <property type="entry name" value="BioD"/>
    <property type="match status" value="1"/>
</dbReference>
<dbReference type="PANTHER" id="PTHR43210:SF5">
    <property type="entry name" value="DETHIOBIOTIN SYNTHETASE"/>
    <property type="match status" value="1"/>
</dbReference>
<evidence type="ECO:0000256" key="7">
    <source>
        <dbReference type="ARBA" id="ARBA00022842"/>
    </source>
</evidence>
<protein>
    <recommendedName>
        <fullName evidence="8">ATP-dependent dethiobiotin synthetase BioD</fullName>
        <ecNumber evidence="8">6.3.3.3</ecNumber>
    </recommendedName>
    <alternativeName>
        <fullName evidence="8">DTB synthetase</fullName>
        <shortName evidence="8">DTBS</shortName>
    </alternativeName>
    <alternativeName>
        <fullName evidence="8">Dethiobiotin synthase</fullName>
    </alternativeName>
</protein>
<keyword evidence="4 8" id="KW-0547">Nucleotide-binding</keyword>
<comment type="subcellular location">
    <subcellularLocation>
        <location evidence="8">Cytoplasm</location>
    </subcellularLocation>
</comment>
<feature type="active site" evidence="8">
    <location>
        <position position="38"/>
    </location>
</feature>
<dbReference type="GO" id="GO:0005829">
    <property type="term" value="C:cytosol"/>
    <property type="evidence" value="ECO:0007669"/>
    <property type="project" value="TreeGrafter"/>
</dbReference>
<keyword evidence="7 8" id="KW-0460">Magnesium</keyword>
<dbReference type="Proteomes" id="UP000054363">
    <property type="component" value="Unassembled WGS sequence"/>
</dbReference>
<comment type="cofactor">
    <cofactor evidence="8">
        <name>Mg(2+)</name>
        <dbReference type="ChEBI" id="CHEBI:18420"/>
    </cofactor>
</comment>
<dbReference type="GO" id="GO:0042803">
    <property type="term" value="F:protein homodimerization activity"/>
    <property type="evidence" value="ECO:0007669"/>
    <property type="project" value="UniProtKB-ARBA"/>
</dbReference>
<dbReference type="GO" id="GO:0004141">
    <property type="term" value="F:dethiobiotin synthase activity"/>
    <property type="evidence" value="ECO:0007669"/>
    <property type="project" value="UniProtKB-UniRule"/>
</dbReference>
<dbReference type="GO" id="GO:0000287">
    <property type="term" value="F:magnesium ion binding"/>
    <property type="evidence" value="ECO:0007669"/>
    <property type="project" value="UniProtKB-UniRule"/>
</dbReference>
<dbReference type="UniPathway" id="UPA00078">
    <property type="reaction ID" value="UER00161"/>
</dbReference>
<feature type="binding site" evidence="8">
    <location>
        <begin position="13"/>
        <end position="18"/>
    </location>
    <ligand>
        <name>ATP</name>
        <dbReference type="ChEBI" id="CHEBI:30616"/>
    </ligand>
</feature>
<keyword evidence="10" id="KW-1185">Reference proteome</keyword>
<dbReference type="GO" id="GO:0009102">
    <property type="term" value="P:biotin biosynthetic process"/>
    <property type="evidence" value="ECO:0007669"/>
    <property type="project" value="UniProtKB-UniRule"/>
</dbReference>
<comment type="similarity">
    <text evidence="8">Belongs to the dethiobiotin synthetase family.</text>
</comment>
<evidence type="ECO:0000313" key="9">
    <source>
        <dbReference type="EMBL" id="KFZ31802.1"/>
    </source>
</evidence>
<keyword evidence="1 8" id="KW-0963">Cytoplasm</keyword>
<keyword evidence="6 8" id="KW-0067">ATP-binding</keyword>
<dbReference type="NCBIfam" id="TIGR00347">
    <property type="entry name" value="bioD"/>
    <property type="match status" value="1"/>
</dbReference>
<dbReference type="OrthoDB" id="9802097at2"/>
<comment type="function">
    <text evidence="8">Catalyzes a mechanistically unusual reaction, the ATP-dependent insertion of CO2 between the N7 and N8 nitrogen atoms of 7,8-diaminopelargonic acid (DAPA, also called 7,8-diammoniononanoate) to form a ureido ring.</text>
</comment>
<comment type="caution">
    <text evidence="8">Lacks conserved residue(s) required for the propagation of feature annotation.</text>
</comment>
<feature type="binding site" evidence="8">
    <location>
        <position position="55"/>
    </location>
    <ligand>
        <name>Mg(2+)</name>
        <dbReference type="ChEBI" id="CHEBI:18420"/>
    </ligand>
</feature>
<comment type="subunit">
    <text evidence="8">Homodimer.</text>
</comment>
<evidence type="ECO:0000313" key="10">
    <source>
        <dbReference type="Proteomes" id="UP000054363"/>
    </source>
</evidence>
<keyword evidence="2 8" id="KW-0436">Ligase</keyword>
<evidence type="ECO:0000256" key="5">
    <source>
        <dbReference type="ARBA" id="ARBA00022756"/>
    </source>
</evidence>
<name>A0A094IXE7_9GAMM</name>